<keyword evidence="8" id="KW-1185">Reference proteome</keyword>
<dbReference type="PROSITE" id="PS00020">
    <property type="entry name" value="ACTININ_2"/>
    <property type="match status" value="2"/>
</dbReference>
<dbReference type="SMART" id="SM00054">
    <property type="entry name" value="EFh"/>
    <property type="match status" value="2"/>
</dbReference>
<dbReference type="CDD" id="cd21301">
    <property type="entry name" value="CH_PLS_rpt4"/>
    <property type="match status" value="1"/>
</dbReference>
<name>A0A7J7JBN7_BUGNE</name>
<dbReference type="SUPFAM" id="SSF47473">
    <property type="entry name" value="EF-hand"/>
    <property type="match status" value="1"/>
</dbReference>
<evidence type="ECO:0000256" key="3">
    <source>
        <dbReference type="ARBA" id="ARBA00022837"/>
    </source>
</evidence>
<dbReference type="InterPro" id="IPR039959">
    <property type="entry name" value="Fimbrin/Plastin"/>
</dbReference>
<dbReference type="PROSITE" id="PS00019">
    <property type="entry name" value="ACTININ_1"/>
    <property type="match status" value="1"/>
</dbReference>
<dbReference type="GO" id="GO:0051015">
    <property type="term" value="F:actin filament binding"/>
    <property type="evidence" value="ECO:0007669"/>
    <property type="project" value="InterPro"/>
</dbReference>
<keyword evidence="2" id="KW-0677">Repeat</keyword>
<proteinExistence type="predicted"/>
<dbReference type="CDD" id="cd21298">
    <property type="entry name" value="CH_PLS_rpt3"/>
    <property type="match status" value="1"/>
</dbReference>
<dbReference type="EMBL" id="VXIV02002680">
    <property type="protein sequence ID" value="KAF6023672.1"/>
    <property type="molecule type" value="Genomic_DNA"/>
</dbReference>
<dbReference type="GO" id="GO:0032432">
    <property type="term" value="C:actin filament bundle"/>
    <property type="evidence" value="ECO:0007669"/>
    <property type="project" value="TreeGrafter"/>
</dbReference>
<dbReference type="SUPFAM" id="SSF47576">
    <property type="entry name" value="Calponin-homology domain, CH-domain"/>
    <property type="match status" value="1"/>
</dbReference>
<dbReference type="GO" id="GO:0005737">
    <property type="term" value="C:cytoplasm"/>
    <property type="evidence" value="ECO:0007669"/>
    <property type="project" value="TreeGrafter"/>
</dbReference>
<dbReference type="PANTHER" id="PTHR19961">
    <property type="entry name" value="FIMBRIN/PLASTIN"/>
    <property type="match status" value="1"/>
</dbReference>
<comment type="caution">
    <text evidence="7">The sequence shown here is derived from an EMBL/GenBank/DDBJ whole genome shotgun (WGS) entry which is preliminary data.</text>
</comment>
<evidence type="ECO:0000256" key="2">
    <source>
        <dbReference type="ARBA" id="ARBA00022737"/>
    </source>
</evidence>
<evidence type="ECO:0000256" key="1">
    <source>
        <dbReference type="ARBA" id="ARBA00022723"/>
    </source>
</evidence>
<dbReference type="PANTHER" id="PTHR19961:SF18">
    <property type="entry name" value="FI19014P1"/>
    <property type="match status" value="1"/>
</dbReference>
<dbReference type="PROSITE" id="PS50222">
    <property type="entry name" value="EF_HAND_2"/>
    <property type="match status" value="2"/>
</dbReference>
<keyword evidence="1" id="KW-0479">Metal-binding</keyword>
<evidence type="ECO:0000313" key="8">
    <source>
        <dbReference type="Proteomes" id="UP000593567"/>
    </source>
</evidence>
<dbReference type="GO" id="GO:0005509">
    <property type="term" value="F:calcium ion binding"/>
    <property type="evidence" value="ECO:0007669"/>
    <property type="project" value="InterPro"/>
</dbReference>
<dbReference type="InterPro" id="IPR002048">
    <property type="entry name" value="EF_hand_dom"/>
</dbReference>
<dbReference type="FunFam" id="1.10.418.10:FF:000010">
    <property type="entry name" value="Plastin-3 isoform 1"/>
    <property type="match status" value="1"/>
</dbReference>
<evidence type="ECO:0000259" key="5">
    <source>
        <dbReference type="PROSITE" id="PS50021"/>
    </source>
</evidence>
<keyword evidence="4" id="KW-0009">Actin-binding</keyword>
<dbReference type="InterPro" id="IPR001589">
    <property type="entry name" value="Actinin_actin-bd_CS"/>
</dbReference>
<gene>
    <name evidence="7" type="ORF">EB796_018039</name>
</gene>
<dbReference type="CDD" id="cd00051">
    <property type="entry name" value="EFh"/>
    <property type="match status" value="1"/>
</dbReference>
<dbReference type="AlphaFoldDB" id="A0A7J7JBN7"/>
<feature type="domain" description="Calponin-homology (CH)" evidence="5">
    <location>
        <begin position="121"/>
        <end position="237"/>
    </location>
</feature>
<dbReference type="InterPro" id="IPR001715">
    <property type="entry name" value="CH_dom"/>
</dbReference>
<reference evidence="7" key="1">
    <citation type="submission" date="2020-06" db="EMBL/GenBank/DDBJ databases">
        <title>Draft genome of Bugula neritina, a colonial animal packing powerful symbionts and potential medicines.</title>
        <authorList>
            <person name="Rayko M."/>
        </authorList>
    </citation>
    <scope>NUCLEOTIDE SEQUENCE [LARGE SCALE GENOMIC DNA]</scope>
    <source>
        <strain evidence="7">Kwan_BN1</strain>
    </source>
</reference>
<accession>A0A7J7JBN7</accession>
<dbReference type="GO" id="GO:0051017">
    <property type="term" value="P:actin filament bundle assembly"/>
    <property type="evidence" value="ECO:0007669"/>
    <property type="project" value="InterPro"/>
</dbReference>
<dbReference type="CDD" id="cd21292">
    <property type="entry name" value="CH_PLS_rpt1"/>
    <property type="match status" value="1"/>
</dbReference>
<feature type="domain" description="Calponin-homology (CH)" evidence="5">
    <location>
        <begin position="356"/>
        <end position="464"/>
    </location>
</feature>
<feature type="domain" description="Calponin-homology (CH)" evidence="5">
    <location>
        <begin position="238"/>
        <end position="340"/>
    </location>
</feature>
<dbReference type="Gene3D" id="1.10.418.10">
    <property type="entry name" value="Calponin-like domain"/>
    <property type="match status" value="4"/>
</dbReference>
<feature type="domain" description="EF-hand" evidence="6">
    <location>
        <begin position="52"/>
        <end position="84"/>
    </location>
</feature>
<dbReference type="Proteomes" id="UP000593567">
    <property type="component" value="Unassembled WGS sequence"/>
</dbReference>
<protein>
    <submittedName>
        <fullName evidence="7">PLS3</fullName>
    </submittedName>
</protein>
<dbReference type="GO" id="GO:0005884">
    <property type="term" value="C:actin filament"/>
    <property type="evidence" value="ECO:0007669"/>
    <property type="project" value="TreeGrafter"/>
</dbReference>
<evidence type="ECO:0000259" key="6">
    <source>
        <dbReference type="PROSITE" id="PS50222"/>
    </source>
</evidence>
<dbReference type="PROSITE" id="PS00018">
    <property type="entry name" value="EF_HAND_1"/>
    <property type="match status" value="1"/>
</dbReference>
<dbReference type="FunFam" id="1.10.238.10:FF:000263">
    <property type="entry name" value="plastin-1 isoform X2"/>
    <property type="match status" value="1"/>
</dbReference>
<dbReference type="GO" id="GO:0051639">
    <property type="term" value="P:actin filament network formation"/>
    <property type="evidence" value="ECO:0007669"/>
    <property type="project" value="TreeGrafter"/>
</dbReference>
<sequence>MSRPPSLMLADDKLEELIEQFNTLDADGNGFISVDEIGHALEVVGHKLPKYQIRDLIKEFDTNIKDGKIDIEEFKMMFAKLEDVRNLGRKFKKQVKESVGVKHIAGTNDASSEGTTHSVKANELSGFADWINKCLSGDPDCSPYLPLNPATGDLYQKTQDGIILCKMINWSVPETVDERAINKTKLDVYRKTENLLLAINSARAIGCSVVNIGAGDLLEGKPHLVLGLLWQIIRIGLLSDINIAHHPGLILLLEEGRIANFTSDISDSVAYFHLLSQIAPAEKEISTVGVHTRDLTQRAELMLQEADKIDCRTFVGPSEVVKGNYKLNLAFVANLFNSYPALEKPDDAEIEFVQETREERTYRNWMNSMGVSPFVNRLYNDLSSGLVIFQLYDIIQNGIVDWNKVHQKFPALRKVFLMIENCNYAVDLGKAIHLSLVGVGGKDIYDGNETLTLALVWQLMRAYTLSILKELTNSHEPVMDQDIIQWANQKLASAGKSSKVESFKDHSLADGRVFIDLIDSIVPNSIKYDLVRASDGDEDRLANAKYAISMGRKIGARIYALPEDIVEVKPKMILTVFACLMTRDMQKKGN</sequence>
<dbReference type="FunFam" id="1.10.418.10:FF:000031">
    <property type="entry name" value="Fimbrin-2 like"/>
    <property type="match status" value="1"/>
</dbReference>
<dbReference type="InterPro" id="IPR018247">
    <property type="entry name" value="EF_Hand_1_Ca_BS"/>
</dbReference>
<dbReference type="Gene3D" id="1.10.238.10">
    <property type="entry name" value="EF-hand"/>
    <property type="match status" value="1"/>
</dbReference>
<keyword evidence="3" id="KW-0106">Calcium</keyword>
<dbReference type="FunFam" id="1.10.418.10:FF:000066">
    <property type="entry name" value="plastin-1 isoform X2"/>
    <property type="match status" value="1"/>
</dbReference>
<dbReference type="Pfam" id="PF00307">
    <property type="entry name" value="CH"/>
    <property type="match status" value="4"/>
</dbReference>
<evidence type="ECO:0000256" key="4">
    <source>
        <dbReference type="ARBA" id="ARBA00023203"/>
    </source>
</evidence>
<dbReference type="SMART" id="SM00033">
    <property type="entry name" value="CH"/>
    <property type="match status" value="4"/>
</dbReference>
<dbReference type="OrthoDB" id="431378at2759"/>
<dbReference type="PROSITE" id="PS50021">
    <property type="entry name" value="CH"/>
    <property type="match status" value="4"/>
</dbReference>
<evidence type="ECO:0000313" key="7">
    <source>
        <dbReference type="EMBL" id="KAF6023672.1"/>
    </source>
</evidence>
<dbReference type="InterPro" id="IPR011992">
    <property type="entry name" value="EF-hand-dom_pair"/>
</dbReference>
<feature type="domain" description="EF-hand" evidence="6">
    <location>
        <begin position="12"/>
        <end position="47"/>
    </location>
</feature>
<dbReference type="Pfam" id="PF13499">
    <property type="entry name" value="EF-hand_7"/>
    <property type="match status" value="1"/>
</dbReference>
<dbReference type="InterPro" id="IPR036872">
    <property type="entry name" value="CH_dom_sf"/>
</dbReference>
<feature type="domain" description="Calponin-homology (CH)" evidence="5">
    <location>
        <begin position="477"/>
        <end position="585"/>
    </location>
</feature>
<organism evidence="7 8">
    <name type="scientific">Bugula neritina</name>
    <name type="common">Brown bryozoan</name>
    <name type="synonym">Sertularia neritina</name>
    <dbReference type="NCBI Taxonomy" id="10212"/>
    <lineage>
        <taxon>Eukaryota</taxon>
        <taxon>Metazoa</taxon>
        <taxon>Spiralia</taxon>
        <taxon>Lophotrochozoa</taxon>
        <taxon>Bryozoa</taxon>
        <taxon>Gymnolaemata</taxon>
        <taxon>Cheilostomatida</taxon>
        <taxon>Flustrina</taxon>
        <taxon>Buguloidea</taxon>
        <taxon>Bugulidae</taxon>
        <taxon>Bugula</taxon>
    </lineage>
</organism>